<reference evidence="1" key="2">
    <citation type="journal article" date="2015" name="Data Brief">
        <title>Shoot transcriptome of the giant reed, Arundo donax.</title>
        <authorList>
            <person name="Barrero R.A."/>
            <person name="Guerrero F.D."/>
            <person name="Moolhuijzen P."/>
            <person name="Goolsby J.A."/>
            <person name="Tidwell J."/>
            <person name="Bellgard S.E."/>
            <person name="Bellgard M.I."/>
        </authorList>
    </citation>
    <scope>NUCLEOTIDE SEQUENCE</scope>
    <source>
        <tissue evidence="1">Shoot tissue taken approximately 20 cm above the soil surface</tissue>
    </source>
</reference>
<sequence>MFELRETAVLFFSQN</sequence>
<organism evidence="1">
    <name type="scientific">Arundo donax</name>
    <name type="common">Giant reed</name>
    <name type="synonym">Donax arundinaceus</name>
    <dbReference type="NCBI Taxonomy" id="35708"/>
    <lineage>
        <taxon>Eukaryota</taxon>
        <taxon>Viridiplantae</taxon>
        <taxon>Streptophyta</taxon>
        <taxon>Embryophyta</taxon>
        <taxon>Tracheophyta</taxon>
        <taxon>Spermatophyta</taxon>
        <taxon>Magnoliopsida</taxon>
        <taxon>Liliopsida</taxon>
        <taxon>Poales</taxon>
        <taxon>Poaceae</taxon>
        <taxon>PACMAD clade</taxon>
        <taxon>Arundinoideae</taxon>
        <taxon>Arundineae</taxon>
        <taxon>Arundo</taxon>
    </lineage>
</organism>
<protein>
    <submittedName>
        <fullName evidence="1">Uncharacterized protein</fullName>
    </submittedName>
</protein>
<accession>A0A0A9GZM5</accession>
<dbReference type="EMBL" id="GBRH01168902">
    <property type="protein sequence ID" value="JAE28994.1"/>
    <property type="molecule type" value="Transcribed_RNA"/>
</dbReference>
<proteinExistence type="predicted"/>
<name>A0A0A9GZM5_ARUDO</name>
<evidence type="ECO:0000313" key="1">
    <source>
        <dbReference type="EMBL" id="JAE28994.1"/>
    </source>
</evidence>
<reference evidence="1" key="1">
    <citation type="submission" date="2014-09" db="EMBL/GenBank/DDBJ databases">
        <authorList>
            <person name="Magalhaes I.L.F."/>
            <person name="Oliveira U."/>
            <person name="Santos F.R."/>
            <person name="Vidigal T.H.D.A."/>
            <person name="Brescovit A.D."/>
            <person name="Santos A.J."/>
        </authorList>
    </citation>
    <scope>NUCLEOTIDE SEQUENCE</scope>
    <source>
        <tissue evidence="1">Shoot tissue taken approximately 20 cm above the soil surface</tissue>
    </source>
</reference>